<evidence type="ECO:0000313" key="2">
    <source>
        <dbReference type="EMBL" id="AJZ76377.1"/>
    </source>
</evidence>
<feature type="transmembrane region" description="Helical" evidence="1">
    <location>
        <begin position="210"/>
        <end position="231"/>
    </location>
</feature>
<feature type="transmembrane region" description="Helical" evidence="1">
    <location>
        <begin position="113"/>
        <end position="133"/>
    </location>
</feature>
<keyword evidence="1" id="KW-0472">Membrane</keyword>
<keyword evidence="1" id="KW-1133">Transmembrane helix</keyword>
<reference evidence="2 3" key="1">
    <citation type="journal article" date="2016" name="Sci. Rep.">
        <title>A novel ammonia-oxidizing archaeon from wastewater treatment plant: Its enrichment, physiological and genomic characteristics.</title>
        <authorList>
            <person name="Li Y."/>
            <person name="Ding K."/>
            <person name="Wen X."/>
            <person name="Zhang B."/>
            <person name="Shen B."/>
            <person name="Yang Y."/>
        </authorList>
    </citation>
    <scope>NUCLEOTIDE SEQUENCE [LARGE SCALE GENOMIC DNA]</scope>
    <source>
        <strain evidence="2 3">SAT1</strain>
    </source>
</reference>
<dbReference type="GeneID" id="24874589"/>
<feature type="transmembrane region" description="Helical" evidence="1">
    <location>
        <begin position="341"/>
        <end position="362"/>
    </location>
</feature>
<proteinExistence type="predicted"/>
<feature type="transmembrane region" description="Helical" evidence="1">
    <location>
        <begin position="53"/>
        <end position="72"/>
    </location>
</feature>
<feature type="transmembrane region" description="Helical" evidence="1">
    <location>
        <begin position="276"/>
        <end position="299"/>
    </location>
</feature>
<feature type="transmembrane region" description="Helical" evidence="1">
    <location>
        <begin position="145"/>
        <end position="163"/>
    </location>
</feature>
<name>A0A3G1B660_9ARCH</name>
<dbReference type="RefSeq" id="WP_048187097.1">
    <property type="nucleotide sequence ID" value="NZ_CP011097.1"/>
</dbReference>
<keyword evidence="3" id="KW-1185">Reference proteome</keyword>
<dbReference type="AlphaFoldDB" id="A0A3G1B660"/>
<feature type="transmembrane region" description="Helical" evidence="1">
    <location>
        <begin position="175"/>
        <end position="198"/>
    </location>
</feature>
<protein>
    <submittedName>
        <fullName evidence="2">Uncharacterized protein</fullName>
    </submittedName>
</protein>
<feature type="transmembrane region" description="Helical" evidence="1">
    <location>
        <begin position="88"/>
        <end position="107"/>
    </location>
</feature>
<feature type="transmembrane region" description="Helical" evidence="1">
    <location>
        <begin position="12"/>
        <end position="33"/>
    </location>
</feature>
<dbReference type="KEGG" id="tah:SU86_008445"/>
<dbReference type="STRING" id="1603555.SU86_008445"/>
<accession>A0A3G1B660</accession>
<feature type="transmembrane region" description="Helical" evidence="1">
    <location>
        <begin position="374"/>
        <end position="393"/>
    </location>
</feature>
<dbReference type="Proteomes" id="UP000266745">
    <property type="component" value="Chromosome"/>
</dbReference>
<feature type="transmembrane region" description="Helical" evidence="1">
    <location>
        <begin position="311"/>
        <end position="329"/>
    </location>
</feature>
<sequence length="410" mass="45745">MSVINYSPVSKPFLMTGVILSFIGTTIGSIWMISFFGISMPEQLTSIFQTHRILQLNGFVTLMIMGIGYMIIPRMRNQLTPSGKLAKISYLFVICSIGVDFVGSIISDDYSKIATTLRLIGVSIFGGLMFYMLRIVPKLLRESDYFIAISITLLIASQLVSLFDVQQNTLIQKQMWLFFPILMIFAIEYKTLPSFLGFIRPKRKLVTTSIILAVLSGIMGIVGTIIPYMLLDIAFNLGMICTVLCFALSLYIFGGFDNTEILKLISGEKKKRYHTIILHTRIAFGFLLAGLLLGTLHAANLSVFATYDLTIHYIAIGFIGVTIMLYLPIMIPPILEKSIRFLDFNHIPLTLVLAALAIRTIGDVILSSSFNEQFGVIFGISGFIILAGMFLFVRMIHRAMKNTNSELSLV</sequence>
<organism evidence="2 3">
    <name type="scientific">Candidatus Nitrosotenuis cloacae</name>
    <dbReference type="NCBI Taxonomy" id="1603555"/>
    <lineage>
        <taxon>Archaea</taxon>
        <taxon>Nitrososphaerota</taxon>
        <taxon>Candidatus Nitrosotenuis</taxon>
    </lineage>
</organism>
<evidence type="ECO:0000313" key="3">
    <source>
        <dbReference type="Proteomes" id="UP000266745"/>
    </source>
</evidence>
<gene>
    <name evidence="2" type="ORF">SU86_008445</name>
</gene>
<evidence type="ECO:0000256" key="1">
    <source>
        <dbReference type="SAM" id="Phobius"/>
    </source>
</evidence>
<keyword evidence="1" id="KW-0812">Transmembrane</keyword>
<feature type="transmembrane region" description="Helical" evidence="1">
    <location>
        <begin position="237"/>
        <end position="256"/>
    </location>
</feature>
<dbReference type="OrthoDB" id="11622at2157"/>
<dbReference type="EMBL" id="CP011097">
    <property type="protein sequence ID" value="AJZ76377.1"/>
    <property type="molecule type" value="Genomic_DNA"/>
</dbReference>